<dbReference type="PANTHER" id="PTHR43877">
    <property type="entry name" value="AMINOALKYLPHOSPHONATE N-ACETYLTRANSFERASE-RELATED-RELATED"/>
    <property type="match status" value="1"/>
</dbReference>
<dbReference type="CDD" id="cd04301">
    <property type="entry name" value="NAT_SF"/>
    <property type="match status" value="1"/>
</dbReference>
<dbReference type="InterPro" id="IPR050832">
    <property type="entry name" value="Bact_Acetyltransf"/>
</dbReference>
<dbReference type="SUPFAM" id="SSF55729">
    <property type="entry name" value="Acyl-CoA N-acyltransferases (Nat)"/>
    <property type="match status" value="1"/>
</dbReference>
<evidence type="ECO:0000313" key="5">
    <source>
        <dbReference type="Proteomes" id="UP000295447"/>
    </source>
</evidence>
<keyword evidence="1 4" id="KW-0808">Transferase</keyword>
<keyword evidence="5" id="KW-1185">Reference proteome</keyword>
<evidence type="ECO:0000259" key="3">
    <source>
        <dbReference type="PROSITE" id="PS51186"/>
    </source>
</evidence>
<evidence type="ECO:0000256" key="1">
    <source>
        <dbReference type="ARBA" id="ARBA00022679"/>
    </source>
</evidence>
<proteinExistence type="predicted"/>
<evidence type="ECO:0000256" key="2">
    <source>
        <dbReference type="ARBA" id="ARBA00023315"/>
    </source>
</evidence>
<dbReference type="Gene3D" id="3.40.630.30">
    <property type="match status" value="1"/>
</dbReference>
<evidence type="ECO:0000313" key="4">
    <source>
        <dbReference type="EMBL" id="TDW15253.1"/>
    </source>
</evidence>
<dbReference type="AlphaFoldDB" id="A0A4R7ZCG6"/>
<dbReference type="Pfam" id="PF13508">
    <property type="entry name" value="Acetyltransf_7"/>
    <property type="match status" value="1"/>
</dbReference>
<name>A0A4R7ZCG6_9ACTN</name>
<gene>
    <name evidence="4" type="ORF">EV650_6735</name>
</gene>
<comment type="caution">
    <text evidence="4">The sequence shown here is derived from an EMBL/GenBank/DDBJ whole genome shotgun (WGS) entry which is preliminary data.</text>
</comment>
<sequence>MTTVRAVVDGDIEACLEIVRALPEYFTADVPEKVRGDLGCLLGWVAVRDGQVVGFVVVERRGTRAAEILWAAVDPSARRQGIGSQLAHEVMGELRATGVKVVELKTLDAAVDYKPYEATRAFWERMGFVQIDTIDPLPGWNPGNPAAIYVAGLAPTASQ</sequence>
<dbReference type="PANTHER" id="PTHR43877:SF1">
    <property type="entry name" value="ACETYLTRANSFERASE"/>
    <property type="match status" value="1"/>
</dbReference>
<dbReference type="InterPro" id="IPR000182">
    <property type="entry name" value="GNAT_dom"/>
</dbReference>
<dbReference type="InterPro" id="IPR016181">
    <property type="entry name" value="Acyl_CoA_acyltransferase"/>
</dbReference>
<accession>A0A4R7ZCG6</accession>
<dbReference type="RefSeq" id="WP_134123136.1">
    <property type="nucleotide sequence ID" value="NZ_SODF01000003.1"/>
</dbReference>
<keyword evidence="2" id="KW-0012">Acyltransferase</keyword>
<dbReference type="EMBL" id="SODF01000003">
    <property type="protein sequence ID" value="TDW15253.1"/>
    <property type="molecule type" value="Genomic_DNA"/>
</dbReference>
<organism evidence="4 5">
    <name type="scientific">Kribbella kalugense</name>
    <dbReference type="NCBI Taxonomy" id="2512221"/>
    <lineage>
        <taxon>Bacteria</taxon>
        <taxon>Bacillati</taxon>
        <taxon>Actinomycetota</taxon>
        <taxon>Actinomycetes</taxon>
        <taxon>Propionibacteriales</taxon>
        <taxon>Kribbellaceae</taxon>
        <taxon>Kribbella</taxon>
    </lineage>
</organism>
<feature type="domain" description="N-acetyltransferase" evidence="3">
    <location>
        <begin position="2"/>
        <end position="155"/>
    </location>
</feature>
<protein>
    <submittedName>
        <fullName evidence="4">Acetyltransferase (GNAT) family protein</fullName>
    </submittedName>
</protein>
<reference evidence="4 5" key="1">
    <citation type="submission" date="2019-03" db="EMBL/GenBank/DDBJ databases">
        <title>Genomic Encyclopedia of Type Strains, Phase III (KMG-III): the genomes of soil and plant-associated and newly described type strains.</title>
        <authorList>
            <person name="Whitman W."/>
        </authorList>
    </citation>
    <scope>NUCLEOTIDE SEQUENCE [LARGE SCALE GENOMIC DNA]</scope>
    <source>
        <strain evidence="4 5">VKM Ac-2570</strain>
    </source>
</reference>
<dbReference type="GO" id="GO:0016747">
    <property type="term" value="F:acyltransferase activity, transferring groups other than amino-acyl groups"/>
    <property type="evidence" value="ECO:0007669"/>
    <property type="project" value="InterPro"/>
</dbReference>
<dbReference type="PROSITE" id="PS51186">
    <property type="entry name" value="GNAT"/>
    <property type="match status" value="1"/>
</dbReference>
<dbReference type="OrthoDB" id="9783470at2"/>
<dbReference type="Proteomes" id="UP000295447">
    <property type="component" value="Unassembled WGS sequence"/>
</dbReference>